<evidence type="ECO:0000313" key="1">
    <source>
        <dbReference type="EMBL" id="CBK43481.1"/>
    </source>
</evidence>
<dbReference type="AlphaFoldDB" id="D8PJA7"/>
<organism evidence="1 2">
    <name type="scientific">Nitrospira defluvii</name>
    <dbReference type="NCBI Taxonomy" id="330214"/>
    <lineage>
        <taxon>Bacteria</taxon>
        <taxon>Pseudomonadati</taxon>
        <taxon>Nitrospirota</taxon>
        <taxon>Nitrospiria</taxon>
        <taxon>Nitrospirales</taxon>
        <taxon>Nitrospiraceae</taxon>
        <taxon>Nitrospira</taxon>
    </lineage>
</organism>
<gene>
    <name evidence="1" type="ORF">NIDE3806</name>
</gene>
<reference evidence="1 2" key="1">
    <citation type="journal article" date="2010" name="Proc. Natl. Acad. Sci. U.S.A.">
        <title>A Nitrospira metagenome illuminates the physiology and evolution of globally important nitrite-oxidizing bacteria.</title>
        <authorList>
            <person name="Lucker S."/>
            <person name="Wagner M."/>
            <person name="Maixner F."/>
            <person name="Pelletier E."/>
            <person name="Koch H."/>
            <person name="Vacherie B."/>
            <person name="Rattei T."/>
            <person name="Sinninghe Damste J."/>
            <person name="Spieck E."/>
            <person name="Le Paslier D."/>
            <person name="Daims H."/>
        </authorList>
    </citation>
    <scope>NUCLEOTIDE SEQUENCE [LARGE SCALE GENOMIC DNA]</scope>
</reference>
<accession>D8PJA7</accession>
<sequence>MNGSYAMGWEEWLVRLARDFSTSEVMALSLRLLSLLLRVWTQTMVDIARSFRISTTRR</sequence>
<dbReference type="STRING" id="330214.NIDE3806"/>
<evidence type="ECO:0000313" key="2">
    <source>
        <dbReference type="Proteomes" id="UP000001660"/>
    </source>
</evidence>
<dbReference type="Proteomes" id="UP000001660">
    <property type="component" value="Chromosome"/>
</dbReference>
<proteinExistence type="predicted"/>
<dbReference type="HOGENOM" id="CLU_2970886_0_0_0"/>
<keyword evidence="2" id="KW-1185">Reference proteome</keyword>
<dbReference type="EMBL" id="FP929003">
    <property type="protein sequence ID" value="CBK43481.1"/>
    <property type="molecule type" value="Genomic_DNA"/>
</dbReference>
<dbReference type="KEGG" id="nde:NIDE3806"/>
<name>D8PJA7_9BACT</name>
<protein>
    <submittedName>
        <fullName evidence="1">Uncharacterized protein</fullName>
    </submittedName>
</protein>